<evidence type="ECO:0000259" key="2">
    <source>
        <dbReference type="Pfam" id="PF12688"/>
    </source>
</evidence>
<protein>
    <submittedName>
        <fullName evidence="3">Tetratrico peptide repeat-containing protein</fullName>
    </submittedName>
</protein>
<proteinExistence type="predicted"/>
<dbReference type="OrthoDB" id="193829at2"/>
<organism evidence="3 4">
    <name type="scientific">Oceanobacillus limi</name>
    <dbReference type="NCBI Taxonomy" id="930131"/>
    <lineage>
        <taxon>Bacteria</taxon>
        <taxon>Bacillati</taxon>
        <taxon>Bacillota</taxon>
        <taxon>Bacilli</taxon>
        <taxon>Bacillales</taxon>
        <taxon>Bacillaceae</taxon>
        <taxon>Oceanobacillus</taxon>
    </lineage>
</organism>
<gene>
    <name evidence="3" type="ORF">SAMN05216389_101170</name>
</gene>
<dbReference type="SUPFAM" id="SSF48452">
    <property type="entry name" value="TPR-like"/>
    <property type="match status" value="1"/>
</dbReference>
<evidence type="ECO:0000313" key="3">
    <source>
        <dbReference type="EMBL" id="SES63392.1"/>
    </source>
</evidence>
<dbReference type="InterPro" id="IPR019734">
    <property type="entry name" value="TPR_rpt"/>
</dbReference>
<dbReference type="RefSeq" id="WP_090865834.1">
    <property type="nucleotide sequence ID" value="NZ_FOHE01000001.1"/>
</dbReference>
<dbReference type="STRING" id="930131.SAMN05216389_101170"/>
<reference evidence="3 4" key="1">
    <citation type="submission" date="2016-10" db="EMBL/GenBank/DDBJ databases">
        <authorList>
            <person name="de Groot N.N."/>
        </authorList>
    </citation>
    <scope>NUCLEOTIDE SEQUENCE [LARGE SCALE GENOMIC DNA]</scope>
    <source>
        <strain evidence="3 4">IBRC-M 10780</strain>
    </source>
</reference>
<dbReference type="InterPro" id="IPR011990">
    <property type="entry name" value="TPR-like_helical_dom_sf"/>
</dbReference>
<dbReference type="EMBL" id="FOHE01000001">
    <property type="protein sequence ID" value="SES63392.1"/>
    <property type="molecule type" value="Genomic_DNA"/>
</dbReference>
<dbReference type="SMART" id="SM00028">
    <property type="entry name" value="TPR"/>
    <property type="match status" value="2"/>
</dbReference>
<evidence type="ECO:0000313" key="4">
    <source>
        <dbReference type="Proteomes" id="UP000198618"/>
    </source>
</evidence>
<feature type="domain" description="Tetratrico peptide repeat group 5" evidence="2">
    <location>
        <begin position="38"/>
        <end position="156"/>
    </location>
</feature>
<accession>A0A1H9Y3G7</accession>
<keyword evidence="1" id="KW-0802">TPR repeat</keyword>
<dbReference type="AlphaFoldDB" id="A0A1H9Y3G7"/>
<feature type="repeat" description="TPR" evidence="1">
    <location>
        <begin position="72"/>
        <end position="105"/>
    </location>
</feature>
<dbReference type="PROSITE" id="PS50005">
    <property type="entry name" value="TPR"/>
    <property type="match status" value="1"/>
</dbReference>
<dbReference type="InterPro" id="IPR041656">
    <property type="entry name" value="TPR_5"/>
</dbReference>
<sequence length="161" mass="18370">MKRELDKAIKLRSNGDYKGSNNILQRLAEEFPESASVNYQCAWSFDLMGEEAKAVAYYEKAISLGLPSKEMEGALIGLGSTYRTLGEYEKSKSTLLKGMEQFPNNNAIKTFYAMTLYNLNEHQEAMELILTCLTNTTKDTNILSYKRAIDFYSDKLDEVWE</sequence>
<dbReference type="Gene3D" id="1.25.40.10">
    <property type="entry name" value="Tetratricopeptide repeat domain"/>
    <property type="match status" value="1"/>
</dbReference>
<keyword evidence="4" id="KW-1185">Reference proteome</keyword>
<dbReference type="Pfam" id="PF12688">
    <property type="entry name" value="TPR_5"/>
    <property type="match status" value="1"/>
</dbReference>
<name>A0A1H9Y3G7_9BACI</name>
<evidence type="ECO:0000256" key="1">
    <source>
        <dbReference type="PROSITE-ProRule" id="PRU00339"/>
    </source>
</evidence>
<dbReference type="Proteomes" id="UP000198618">
    <property type="component" value="Unassembled WGS sequence"/>
</dbReference>